<keyword evidence="2" id="KW-1185">Reference proteome</keyword>
<dbReference type="Proteomes" id="UP001501204">
    <property type="component" value="Unassembled WGS sequence"/>
</dbReference>
<protein>
    <submittedName>
        <fullName evidence="1">Uncharacterized protein</fullName>
    </submittedName>
</protein>
<reference evidence="1 2" key="1">
    <citation type="journal article" date="2019" name="Int. J. Syst. Evol. Microbiol.">
        <title>The Global Catalogue of Microorganisms (GCM) 10K type strain sequencing project: providing services to taxonomists for standard genome sequencing and annotation.</title>
        <authorList>
            <consortium name="The Broad Institute Genomics Platform"/>
            <consortium name="The Broad Institute Genome Sequencing Center for Infectious Disease"/>
            <person name="Wu L."/>
            <person name="Ma J."/>
        </authorList>
    </citation>
    <scope>NUCLEOTIDE SEQUENCE [LARGE SCALE GENOMIC DNA]</scope>
    <source>
        <strain evidence="1 2">JCM 14735</strain>
    </source>
</reference>
<evidence type="ECO:0000313" key="1">
    <source>
        <dbReference type="EMBL" id="GAA1766326.1"/>
    </source>
</evidence>
<name>A0ABN2KU61_9MICC</name>
<comment type="caution">
    <text evidence="1">The sequence shown here is derived from an EMBL/GenBank/DDBJ whole genome shotgun (WGS) entry which is preliminary data.</text>
</comment>
<evidence type="ECO:0000313" key="2">
    <source>
        <dbReference type="Proteomes" id="UP001501204"/>
    </source>
</evidence>
<organism evidence="1 2">
    <name type="scientific">Kocuria aegyptia</name>
    <dbReference type="NCBI Taxonomy" id="330943"/>
    <lineage>
        <taxon>Bacteria</taxon>
        <taxon>Bacillati</taxon>
        <taxon>Actinomycetota</taxon>
        <taxon>Actinomycetes</taxon>
        <taxon>Micrococcales</taxon>
        <taxon>Micrococcaceae</taxon>
        <taxon>Kocuria</taxon>
    </lineage>
</organism>
<gene>
    <name evidence="1" type="ORF">GCM10009767_26080</name>
</gene>
<accession>A0ABN2KU61</accession>
<proteinExistence type="predicted"/>
<dbReference type="EMBL" id="BAAAOA010000032">
    <property type="protein sequence ID" value="GAA1766326.1"/>
    <property type="molecule type" value="Genomic_DNA"/>
</dbReference>
<dbReference type="RefSeq" id="WP_344123187.1">
    <property type="nucleotide sequence ID" value="NZ_BAAAOA010000032.1"/>
</dbReference>
<sequence>MSVTIARQWTGRRARFHHYDTVEEATEDTRDFIVRQVGEDIDPQRLEAITRGVVDLHCMHLDYCGDNVVVEPGNAA</sequence>